<keyword evidence="1" id="KW-0812">Transmembrane</keyword>
<organism evidence="2 3">
    <name type="scientific">Subtercola lobariae</name>
    <dbReference type="NCBI Taxonomy" id="1588641"/>
    <lineage>
        <taxon>Bacteria</taxon>
        <taxon>Bacillati</taxon>
        <taxon>Actinomycetota</taxon>
        <taxon>Actinomycetes</taxon>
        <taxon>Micrococcales</taxon>
        <taxon>Microbacteriaceae</taxon>
        <taxon>Subtercola</taxon>
    </lineage>
</organism>
<dbReference type="AlphaFoldDB" id="A0A917B5Y7"/>
<keyword evidence="1" id="KW-1133">Transmembrane helix</keyword>
<dbReference type="EMBL" id="BMGP01000003">
    <property type="protein sequence ID" value="GGF24262.1"/>
    <property type="molecule type" value="Genomic_DNA"/>
</dbReference>
<keyword evidence="1" id="KW-0472">Membrane</keyword>
<gene>
    <name evidence="2" type="ORF">GCM10011399_17260</name>
</gene>
<feature type="transmembrane region" description="Helical" evidence="1">
    <location>
        <begin position="136"/>
        <end position="163"/>
    </location>
</feature>
<keyword evidence="3" id="KW-1185">Reference proteome</keyword>
<dbReference type="Proteomes" id="UP000598775">
    <property type="component" value="Unassembled WGS sequence"/>
</dbReference>
<protein>
    <submittedName>
        <fullName evidence="2">Uncharacterized protein</fullName>
    </submittedName>
</protein>
<reference evidence="2 3" key="1">
    <citation type="journal article" date="2014" name="Int. J. Syst. Evol. Microbiol.">
        <title>Complete genome sequence of Corynebacterium casei LMG S-19264T (=DSM 44701T), isolated from a smear-ripened cheese.</title>
        <authorList>
            <consortium name="US DOE Joint Genome Institute (JGI-PGF)"/>
            <person name="Walter F."/>
            <person name="Albersmeier A."/>
            <person name="Kalinowski J."/>
            <person name="Ruckert C."/>
        </authorList>
    </citation>
    <scope>NUCLEOTIDE SEQUENCE [LARGE SCALE GENOMIC DNA]</scope>
    <source>
        <strain evidence="2 3">CGMCC 1.12976</strain>
    </source>
</reference>
<accession>A0A917B5Y7</accession>
<name>A0A917B5Y7_9MICO</name>
<proteinExistence type="predicted"/>
<evidence type="ECO:0000313" key="3">
    <source>
        <dbReference type="Proteomes" id="UP000598775"/>
    </source>
</evidence>
<evidence type="ECO:0000313" key="2">
    <source>
        <dbReference type="EMBL" id="GGF24262.1"/>
    </source>
</evidence>
<evidence type="ECO:0000256" key="1">
    <source>
        <dbReference type="SAM" id="Phobius"/>
    </source>
</evidence>
<comment type="caution">
    <text evidence="2">The sequence shown here is derived from an EMBL/GenBank/DDBJ whole genome shotgun (WGS) entry which is preliminary data.</text>
</comment>
<sequence>MRRSVLCGTDLSGCPGWVLPTALLCGARTFLGDHHTRTHETCGCPGQRDRLADPFATPVYPPRATPRACSGVRSELSRYVDVLRVCALSSDRSAAGVRIRGGGVRKSLGTGIRLPDGCGIAVWPSSHRRYNPAPSFAAWEFLVLDIAYLVGVVVLFGLVALIARGVAKL</sequence>